<organism evidence="2 3">
    <name type="scientific">Paspalum notatum var. saurae</name>
    <dbReference type="NCBI Taxonomy" id="547442"/>
    <lineage>
        <taxon>Eukaryota</taxon>
        <taxon>Viridiplantae</taxon>
        <taxon>Streptophyta</taxon>
        <taxon>Embryophyta</taxon>
        <taxon>Tracheophyta</taxon>
        <taxon>Spermatophyta</taxon>
        <taxon>Magnoliopsida</taxon>
        <taxon>Liliopsida</taxon>
        <taxon>Poales</taxon>
        <taxon>Poaceae</taxon>
        <taxon>PACMAD clade</taxon>
        <taxon>Panicoideae</taxon>
        <taxon>Andropogonodae</taxon>
        <taxon>Paspaleae</taxon>
        <taxon>Paspalinae</taxon>
        <taxon>Paspalum</taxon>
    </lineage>
</organism>
<dbReference type="SUPFAM" id="SSF52058">
    <property type="entry name" value="L domain-like"/>
    <property type="match status" value="1"/>
</dbReference>
<dbReference type="AlphaFoldDB" id="A0AAQ3PQW0"/>
<dbReference type="InterPro" id="IPR050905">
    <property type="entry name" value="Plant_NBS-LRR"/>
</dbReference>
<name>A0AAQ3PQW0_PASNO</name>
<sequence length="940" mass="105200">MLWSSANEGASAMSSRSPSADIKVMPNMNPKVIYADSIDGAVRKIVQRLVHDDYGGSGSRHNVIYFDGWDGLGASAVLRAVGERLSAGPEFSQVIHIDCSKWESRRAMQRALAEKLQLPAPVMEMFDVQDEEDNYKGVGKGSRHEISKVAREIFEHIQKQPSSRFLLIFNNGSCEEIDLERLGFPVSGYFRNKVLWSFQGGFRLYPRTKVNGALESTGTSTDAVLSASGGPRTKILRWEAEEAARSLINIGGIDWPAAATDCFLYMMRLCGMSGHLVDYDLATHHGCNYWICDGIIQQQQQQQQGDDDCDADTLWLSSDALKHEMRLDADYHHQSPHLPSPVASHLHELIPYWTSPRYGSMMIPMVGEHGRVPQGMFQQYDKLCVLKLSACMFSFTSPPFLCCHNLRFLWLDHCRDDESSSTDDGVGSEEDVQRCFQRLWVLDVRNSSSKILSEKMMDLMTQLRELHVMGQVFDMGALQGRLHNIRKLRVTKSHHDGGGQMIMFSGKEKMELLDFSRNSSSIMMELSMENTCSSLETVIIDGSDFLHKISLEGCARLKNLLLSGSFWNLYSLNLTGTAVETLDLSAVKALKLDELFLLGSGTTQKEATTDAAAGSSRRSSSHAGFDWYICVRDARLLGSLEPVKDYFGAHEVRMEISTTTAVMPPPLAGSKKDVVKSDRGQQQAKYHATYHAIGMPQQEQITDGPPAPPVSPQGCYMHIQDNQQKTHATAAASHIMTAVPGFICDGAKTLHVHDSLFATAAPVYCAWNQLEWCRVERCPSLEHVFRTDTDGAVFSKLRTMCASHLLNARGRCFAYKVWTPSRSCGVATSVVSFFCGGIPNLKRIHLHELPKLQAILNVGMEPRWSPPTSTSAPMLKTVKIRGCWSLRELPRVGTNYKVECDCEKEWWDGLKRYSTSHLDDYKPKHPRHYKKTMLRASVLR</sequence>
<dbReference type="Gene3D" id="3.80.10.10">
    <property type="entry name" value="Ribonuclease Inhibitor"/>
    <property type="match status" value="1"/>
</dbReference>
<keyword evidence="3" id="KW-1185">Reference proteome</keyword>
<proteinExistence type="predicted"/>
<feature type="region of interest" description="Disordered" evidence="1">
    <location>
        <begin position="1"/>
        <end position="22"/>
    </location>
</feature>
<feature type="compositionally biased region" description="Polar residues" evidence="1">
    <location>
        <begin position="1"/>
        <end position="18"/>
    </location>
</feature>
<dbReference type="PANTHER" id="PTHR33463">
    <property type="entry name" value="NB-ARC DOMAIN-CONTAINING PROTEIN-RELATED"/>
    <property type="match status" value="1"/>
</dbReference>
<evidence type="ECO:0000313" key="2">
    <source>
        <dbReference type="EMBL" id="WVZ53979.1"/>
    </source>
</evidence>
<gene>
    <name evidence="2" type="ORF">U9M48_004859</name>
</gene>
<evidence type="ECO:0000256" key="1">
    <source>
        <dbReference type="SAM" id="MobiDB-lite"/>
    </source>
</evidence>
<dbReference type="InterPro" id="IPR032675">
    <property type="entry name" value="LRR_dom_sf"/>
</dbReference>
<dbReference type="PANTHER" id="PTHR33463:SF148">
    <property type="entry name" value="NB-ARC DOMAIN-CONTAINING PROTEIN"/>
    <property type="match status" value="1"/>
</dbReference>
<dbReference type="EMBL" id="CP144745">
    <property type="protein sequence ID" value="WVZ53979.1"/>
    <property type="molecule type" value="Genomic_DNA"/>
</dbReference>
<accession>A0AAQ3PQW0</accession>
<dbReference type="Proteomes" id="UP001341281">
    <property type="component" value="Chromosome 01"/>
</dbReference>
<protein>
    <submittedName>
        <fullName evidence="2">Uncharacterized protein</fullName>
    </submittedName>
</protein>
<evidence type="ECO:0000313" key="3">
    <source>
        <dbReference type="Proteomes" id="UP001341281"/>
    </source>
</evidence>
<reference evidence="2 3" key="1">
    <citation type="submission" date="2024-02" db="EMBL/GenBank/DDBJ databases">
        <title>High-quality chromosome-scale genome assembly of Pensacola bahiagrass (Paspalum notatum Flugge var. saurae).</title>
        <authorList>
            <person name="Vega J.M."/>
            <person name="Podio M."/>
            <person name="Orjuela J."/>
            <person name="Siena L.A."/>
            <person name="Pessino S.C."/>
            <person name="Combes M.C."/>
            <person name="Mariac C."/>
            <person name="Albertini E."/>
            <person name="Pupilli F."/>
            <person name="Ortiz J.P.A."/>
            <person name="Leblanc O."/>
        </authorList>
    </citation>
    <scope>NUCLEOTIDE SEQUENCE [LARGE SCALE GENOMIC DNA]</scope>
    <source>
        <strain evidence="2">R1</strain>
        <tissue evidence="2">Leaf</tissue>
    </source>
</reference>